<evidence type="ECO:0000259" key="1">
    <source>
        <dbReference type="Pfam" id="PF13472"/>
    </source>
</evidence>
<dbReference type="Gene3D" id="3.40.50.1110">
    <property type="entry name" value="SGNH hydrolase"/>
    <property type="match status" value="1"/>
</dbReference>
<feature type="domain" description="SGNH hydrolase-type esterase" evidence="1">
    <location>
        <begin position="6"/>
        <end position="194"/>
    </location>
</feature>
<keyword evidence="2" id="KW-0378">Hydrolase</keyword>
<dbReference type="EMBL" id="JACRSS010000001">
    <property type="protein sequence ID" value="MBC8537626.1"/>
    <property type="molecule type" value="Genomic_DNA"/>
</dbReference>
<dbReference type="GO" id="GO:0016787">
    <property type="term" value="F:hydrolase activity"/>
    <property type="evidence" value="ECO:0007669"/>
    <property type="project" value="UniProtKB-KW"/>
</dbReference>
<protein>
    <submittedName>
        <fullName evidence="2">SGNH/GDSL hydrolase family protein</fullName>
    </submittedName>
</protein>
<organism evidence="2 3">
    <name type="scientific">Guopingia tenuis</name>
    <dbReference type="NCBI Taxonomy" id="2763656"/>
    <lineage>
        <taxon>Bacteria</taxon>
        <taxon>Bacillati</taxon>
        <taxon>Bacillota</taxon>
        <taxon>Clostridia</taxon>
        <taxon>Christensenellales</taxon>
        <taxon>Christensenellaceae</taxon>
        <taxon>Guopingia</taxon>
    </lineage>
</organism>
<accession>A0A926DGV5</accession>
<dbReference type="PANTHER" id="PTHR30383:SF29">
    <property type="entry name" value="SGNH HYDROLASE-TYPE ESTERASE DOMAIN-CONTAINING PROTEIN"/>
    <property type="match status" value="1"/>
</dbReference>
<name>A0A926DGV5_9FIRM</name>
<dbReference type="PANTHER" id="PTHR30383">
    <property type="entry name" value="THIOESTERASE 1/PROTEASE 1/LYSOPHOSPHOLIPASE L1"/>
    <property type="match status" value="1"/>
</dbReference>
<evidence type="ECO:0000313" key="3">
    <source>
        <dbReference type="Proteomes" id="UP000617951"/>
    </source>
</evidence>
<reference evidence="2" key="1">
    <citation type="submission" date="2020-08" db="EMBL/GenBank/DDBJ databases">
        <title>Genome public.</title>
        <authorList>
            <person name="Liu C."/>
            <person name="Sun Q."/>
        </authorList>
    </citation>
    <scope>NUCLEOTIDE SEQUENCE</scope>
    <source>
        <strain evidence="2">NSJ-63</strain>
    </source>
</reference>
<proteinExistence type="predicted"/>
<comment type="caution">
    <text evidence="2">The sequence shown here is derived from an EMBL/GenBank/DDBJ whole genome shotgun (WGS) entry which is preliminary data.</text>
</comment>
<evidence type="ECO:0000313" key="2">
    <source>
        <dbReference type="EMBL" id="MBC8537626.1"/>
    </source>
</evidence>
<dbReference type="CDD" id="cd01839">
    <property type="entry name" value="SGNH_arylesterase_like"/>
    <property type="match status" value="1"/>
</dbReference>
<dbReference type="Proteomes" id="UP000617951">
    <property type="component" value="Unassembled WGS sequence"/>
</dbReference>
<dbReference type="InterPro" id="IPR013830">
    <property type="entry name" value="SGNH_hydro"/>
</dbReference>
<sequence length="210" mass="23215">MKTVLCFGDSNTHGQIPGKDGGRYEKEIRWPGVLKSMLGDSFDVIEEGLGGRTTVFEDPIEEDKSGKAYLQQCLHSHKPIDLIIVMLGTNDLKIRFGLTAYDVSLGLETLVKKMQDEAFGADGRTPQILIIAPAPMREAPLSVALMGKEGVEKSRLLAGYYKQVAQTLGAWFLDAGQFVEVSEIDGIHYTPEAHYNLARAIEEKIDEMQL</sequence>
<gene>
    <name evidence="2" type="ORF">H8693_01615</name>
</gene>
<keyword evidence="3" id="KW-1185">Reference proteome</keyword>
<dbReference type="InterPro" id="IPR036514">
    <property type="entry name" value="SGNH_hydro_sf"/>
</dbReference>
<dbReference type="RefSeq" id="WP_249279519.1">
    <property type="nucleotide sequence ID" value="NZ_JACRSS010000001.1"/>
</dbReference>
<dbReference type="AlphaFoldDB" id="A0A926DGV5"/>
<dbReference type="InterPro" id="IPR051532">
    <property type="entry name" value="Ester_Hydrolysis_Enzymes"/>
</dbReference>
<dbReference type="Pfam" id="PF13472">
    <property type="entry name" value="Lipase_GDSL_2"/>
    <property type="match status" value="1"/>
</dbReference>
<dbReference type="SUPFAM" id="SSF52266">
    <property type="entry name" value="SGNH hydrolase"/>
    <property type="match status" value="1"/>
</dbReference>